<proteinExistence type="predicted"/>
<dbReference type="STRING" id="1805236.AUK13_02405"/>
<gene>
    <name evidence="1" type="ORF">AUK13_02405</name>
</gene>
<evidence type="ECO:0008006" key="3">
    <source>
        <dbReference type="Google" id="ProtNLM"/>
    </source>
</evidence>
<dbReference type="PANTHER" id="PTHR38659:SF1">
    <property type="entry name" value="METAL DEPENDENT PHOSPHOHYDROLASE"/>
    <property type="match status" value="1"/>
</dbReference>
<name>A0A1J5FH26_9BACT</name>
<protein>
    <recommendedName>
        <fullName evidence="3">Phosphohydrolase</fullName>
    </recommendedName>
</protein>
<dbReference type="PANTHER" id="PTHR38659">
    <property type="entry name" value="METAL-DEPENDENT PHOSPHOHYDROLASE"/>
    <property type="match status" value="1"/>
</dbReference>
<evidence type="ECO:0000313" key="2">
    <source>
        <dbReference type="Proteomes" id="UP000183922"/>
    </source>
</evidence>
<reference evidence="1 2" key="1">
    <citation type="journal article" date="2016" name="Environ. Microbiol.">
        <title>Genomic resolution of a cold subsurface aquifer community provides metabolic insights for novel microbes adapted to high CO concentrations.</title>
        <authorList>
            <person name="Probst A.J."/>
            <person name="Castelle C.J."/>
            <person name="Singh A."/>
            <person name="Brown C.T."/>
            <person name="Anantharaman K."/>
            <person name="Sharon I."/>
            <person name="Hug L.A."/>
            <person name="Burstein D."/>
            <person name="Emerson J.B."/>
            <person name="Thomas B.C."/>
            <person name="Banfield J.F."/>
        </authorList>
    </citation>
    <scope>NUCLEOTIDE SEQUENCE [LARGE SCALE GENOMIC DNA]</scope>
    <source>
        <strain evidence="1">CG2_30_39_24</strain>
    </source>
</reference>
<evidence type="ECO:0000313" key="1">
    <source>
        <dbReference type="EMBL" id="OIP55719.1"/>
    </source>
</evidence>
<organism evidence="1 2">
    <name type="scientific">Candidatus Kuenenbacteria bacterium CG2_30_39_24</name>
    <dbReference type="NCBI Taxonomy" id="1805236"/>
    <lineage>
        <taxon>Bacteria</taxon>
        <taxon>Candidatus Kueneniibacteriota</taxon>
    </lineage>
</organism>
<sequence length="148" mass="16973">MCGLLHDIDYEQITGKENMDAHMKEHCGELTKKFLKEIDFPADLIRVIQSHNEVQNIPRDSRLAKALFAVDGLTGFIVAVSKIMPDKQISSVKVESVIKRFKEKRFAAAVNREHILSCETELGIPKERFVEMVLESMKDLRFKNNINN</sequence>
<dbReference type="EMBL" id="MNYR01000037">
    <property type="protein sequence ID" value="OIP55719.1"/>
    <property type="molecule type" value="Genomic_DNA"/>
</dbReference>
<dbReference type="SUPFAM" id="SSF109604">
    <property type="entry name" value="HD-domain/PDEase-like"/>
    <property type="match status" value="1"/>
</dbReference>
<dbReference type="AlphaFoldDB" id="A0A1J5FH26"/>
<comment type="caution">
    <text evidence="1">The sequence shown here is derived from an EMBL/GenBank/DDBJ whole genome shotgun (WGS) entry which is preliminary data.</text>
</comment>
<accession>A0A1J5FH26</accession>
<dbReference type="Proteomes" id="UP000183922">
    <property type="component" value="Unassembled WGS sequence"/>
</dbReference>